<dbReference type="Proteomes" id="UP000008237">
    <property type="component" value="Unassembled WGS sequence"/>
</dbReference>
<dbReference type="AlphaFoldDB" id="E2BG34"/>
<evidence type="ECO:0000313" key="2">
    <source>
        <dbReference type="Proteomes" id="UP000008237"/>
    </source>
</evidence>
<proteinExistence type="predicted"/>
<dbReference type="EMBL" id="GL448115">
    <property type="protein sequence ID" value="EFN85302.1"/>
    <property type="molecule type" value="Genomic_DNA"/>
</dbReference>
<evidence type="ECO:0000313" key="1">
    <source>
        <dbReference type="EMBL" id="EFN85302.1"/>
    </source>
</evidence>
<sequence>MTIACWIGFAIESNDARLQHDYTHVRNTRDGNIRPPGVQSRGKTSASLLENVFHIVPLLLKRDWVTYTWPRGYLCARHIQPAGVLHSPGTPRSSQLYPPTTHRMLVTTDAPNARSLTTTLLEIVHHTHRDYLGSSRDYGTNGVTQKNVGYS</sequence>
<organism evidence="2">
    <name type="scientific">Harpegnathos saltator</name>
    <name type="common">Jerdon's jumping ant</name>
    <dbReference type="NCBI Taxonomy" id="610380"/>
    <lineage>
        <taxon>Eukaryota</taxon>
        <taxon>Metazoa</taxon>
        <taxon>Ecdysozoa</taxon>
        <taxon>Arthropoda</taxon>
        <taxon>Hexapoda</taxon>
        <taxon>Insecta</taxon>
        <taxon>Pterygota</taxon>
        <taxon>Neoptera</taxon>
        <taxon>Endopterygota</taxon>
        <taxon>Hymenoptera</taxon>
        <taxon>Apocrita</taxon>
        <taxon>Aculeata</taxon>
        <taxon>Formicoidea</taxon>
        <taxon>Formicidae</taxon>
        <taxon>Ponerinae</taxon>
        <taxon>Ponerini</taxon>
        <taxon>Harpegnathos</taxon>
    </lineage>
</organism>
<name>E2BG34_HARSA</name>
<keyword evidence="2" id="KW-1185">Reference proteome</keyword>
<dbReference type="InParanoid" id="E2BG34"/>
<accession>E2BG34</accession>
<reference evidence="1 2" key="1">
    <citation type="journal article" date="2010" name="Science">
        <title>Genomic comparison of the ants Camponotus floridanus and Harpegnathos saltator.</title>
        <authorList>
            <person name="Bonasio R."/>
            <person name="Zhang G."/>
            <person name="Ye C."/>
            <person name="Mutti N.S."/>
            <person name="Fang X."/>
            <person name="Qin N."/>
            <person name="Donahue G."/>
            <person name="Yang P."/>
            <person name="Li Q."/>
            <person name="Li C."/>
            <person name="Zhang P."/>
            <person name="Huang Z."/>
            <person name="Berger S.L."/>
            <person name="Reinberg D."/>
            <person name="Wang J."/>
            <person name="Liebig J."/>
        </authorList>
    </citation>
    <scope>NUCLEOTIDE SEQUENCE [LARGE SCALE GENOMIC DNA]</scope>
    <source>
        <strain evidence="1 2">R22 G/1</strain>
    </source>
</reference>
<gene>
    <name evidence="1" type="ORF">EAI_15984</name>
</gene>
<protein>
    <submittedName>
        <fullName evidence="1">Uncharacterized protein</fullName>
    </submittedName>
</protein>